<dbReference type="Proteomes" id="UP000696485">
    <property type="component" value="Unassembled WGS sequence"/>
</dbReference>
<dbReference type="EMBL" id="JAAAUY010002700">
    <property type="protein sequence ID" value="KAF9310321.1"/>
    <property type="molecule type" value="Genomic_DNA"/>
</dbReference>
<evidence type="ECO:0000313" key="2">
    <source>
        <dbReference type="EMBL" id="KAF9310321.1"/>
    </source>
</evidence>
<evidence type="ECO:0000313" key="3">
    <source>
        <dbReference type="Proteomes" id="UP000696485"/>
    </source>
</evidence>
<dbReference type="AlphaFoldDB" id="A0A9P5VG23"/>
<keyword evidence="1" id="KW-0732">Signal</keyword>
<feature type="signal peptide" evidence="1">
    <location>
        <begin position="1"/>
        <end position="22"/>
    </location>
</feature>
<protein>
    <submittedName>
        <fullName evidence="2">Uncharacterized protein</fullName>
    </submittedName>
</protein>
<organism evidence="2 3">
    <name type="scientific">Podila minutissima</name>
    <dbReference type="NCBI Taxonomy" id="64525"/>
    <lineage>
        <taxon>Eukaryota</taxon>
        <taxon>Fungi</taxon>
        <taxon>Fungi incertae sedis</taxon>
        <taxon>Mucoromycota</taxon>
        <taxon>Mortierellomycotina</taxon>
        <taxon>Mortierellomycetes</taxon>
        <taxon>Mortierellales</taxon>
        <taxon>Mortierellaceae</taxon>
        <taxon>Podila</taxon>
    </lineage>
</organism>
<reference evidence="2" key="1">
    <citation type="journal article" date="2020" name="Fungal Divers.">
        <title>Resolving the Mortierellaceae phylogeny through synthesis of multi-gene phylogenetics and phylogenomics.</title>
        <authorList>
            <person name="Vandepol N."/>
            <person name="Liber J."/>
            <person name="Desiro A."/>
            <person name="Na H."/>
            <person name="Kennedy M."/>
            <person name="Barry K."/>
            <person name="Grigoriev I.V."/>
            <person name="Miller A.N."/>
            <person name="O'Donnell K."/>
            <person name="Stajich J.E."/>
            <person name="Bonito G."/>
        </authorList>
    </citation>
    <scope>NUCLEOTIDE SEQUENCE</scope>
    <source>
        <strain evidence="2">NVP1</strain>
    </source>
</reference>
<comment type="caution">
    <text evidence="2">The sequence shown here is derived from an EMBL/GenBank/DDBJ whole genome shotgun (WGS) entry which is preliminary data.</text>
</comment>
<sequence>MSRFPSILLFFIAVLCSALVDATTVNVRYYNYENTIGGLTQERFRMEVGINGYNGEVAGTKVASRGKHCSDDGAFCVEAVAADCNYNHKFNFYYANRKKMIDMGQKPSCDFWPKDPMCKVCNKGTLYFEGKDFTFEF</sequence>
<name>A0A9P5VG23_9FUNG</name>
<keyword evidence="3" id="KW-1185">Reference proteome</keyword>
<evidence type="ECO:0000256" key="1">
    <source>
        <dbReference type="SAM" id="SignalP"/>
    </source>
</evidence>
<gene>
    <name evidence="2" type="ORF">BG006_004865</name>
</gene>
<feature type="chain" id="PRO_5040381417" evidence="1">
    <location>
        <begin position="23"/>
        <end position="137"/>
    </location>
</feature>
<accession>A0A9P5VG23</accession>
<proteinExistence type="predicted"/>